<evidence type="ECO:0000259" key="5">
    <source>
        <dbReference type="PROSITE" id="PS50893"/>
    </source>
</evidence>
<feature type="domain" description="ABC transporter" evidence="5">
    <location>
        <begin position="6"/>
        <end position="237"/>
    </location>
</feature>
<dbReference type="Gene3D" id="3.40.50.300">
    <property type="entry name" value="P-loop containing nucleotide triphosphate hydrolases"/>
    <property type="match status" value="1"/>
</dbReference>
<name>A0ABT3CPV5_9BACT</name>
<reference evidence="6 7" key="1">
    <citation type="submission" date="2022-10" db="EMBL/GenBank/DDBJ databases">
        <title>Comparative genomics and taxonomic characterization of three novel marine species of genus Reichenbachiella exhibiting antioxidant and polysaccharide degradation activities.</title>
        <authorList>
            <person name="Muhammad N."/>
            <person name="Lee Y.-J."/>
            <person name="Ko J."/>
            <person name="Kim S.-G."/>
        </authorList>
    </citation>
    <scope>NUCLEOTIDE SEQUENCE [LARGE SCALE GENOMIC DNA]</scope>
    <source>
        <strain evidence="6 7">ABR2-5</strain>
    </source>
</reference>
<dbReference type="GO" id="GO:0005524">
    <property type="term" value="F:ATP binding"/>
    <property type="evidence" value="ECO:0007669"/>
    <property type="project" value="UniProtKB-KW"/>
</dbReference>
<evidence type="ECO:0000256" key="1">
    <source>
        <dbReference type="ARBA" id="ARBA00005417"/>
    </source>
</evidence>
<dbReference type="RefSeq" id="WP_264136549.1">
    <property type="nucleotide sequence ID" value="NZ_JAOYOD010000001.1"/>
</dbReference>
<dbReference type="CDD" id="cd03230">
    <property type="entry name" value="ABC_DR_subfamily_A"/>
    <property type="match status" value="1"/>
</dbReference>
<dbReference type="EMBL" id="JAOYOD010000001">
    <property type="protein sequence ID" value="MCV9385766.1"/>
    <property type="molecule type" value="Genomic_DNA"/>
</dbReference>
<dbReference type="PANTHER" id="PTHR43335:SF4">
    <property type="entry name" value="ABC TRANSPORTER, ATP-BINDING PROTEIN"/>
    <property type="match status" value="1"/>
</dbReference>
<dbReference type="PROSITE" id="PS50893">
    <property type="entry name" value="ABC_TRANSPORTER_2"/>
    <property type="match status" value="1"/>
</dbReference>
<comment type="similarity">
    <text evidence="1">Belongs to the ABC transporter superfamily.</text>
</comment>
<dbReference type="SMART" id="SM00382">
    <property type="entry name" value="AAA"/>
    <property type="match status" value="1"/>
</dbReference>
<evidence type="ECO:0000256" key="2">
    <source>
        <dbReference type="ARBA" id="ARBA00022448"/>
    </source>
</evidence>
<dbReference type="InterPro" id="IPR003593">
    <property type="entry name" value="AAA+_ATPase"/>
</dbReference>
<keyword evidence="3" id="KW-0547">Nucleotide-binding</keyword>
<dbReference type="PANTHER" id="PTHR43335">
    <property type="entry name" value="ABC TRANSPORTER, ATP-BINDING PROTEIN"/>
    <property type="match status" value="1"/>
</dbReference>
<keyword evidence="4 6" id="KW-0067">ATP-binding</keyword>
<evidence type="ECO:0000256" key="3">
    <source>
        <dbReference type="ARBA" id="ARBA00022741"/>
    </source>
</evidence>
<comment type="caution">
    <text evidence="6">The sequence shown here is derived from an EMBL/GenBank/DDBJ whole genome shotgun (WGS) entry which is preliminary data.</text>
</comment>
<keyword evidence="2" id="KW-0813">Transport</keyword>
<gene>
    <name evidence="6" type="ORF">N7U62_03785</name>
</gene>
<accession>A0ABT3CPV5</accession>
<evidence type="ECO:0000256" key="4">
    <source>
        <dbReference type="ARBA" id="ARBA00022840"/>
    </source>
</evidence>
<protein>
    <submittedName>
        <fullName evidence="6">ABC transporter ATP-binding protein</fullName>
    </submittedName>
</protein>
<dbReference type="InterPro" id="IPR003439">
    <property type="entry name" value="ABC_transporter-like_ATP-bd"/>
</dbReference>
<organism evidence="6 7">
    <name type="scientific">Reichenbachiella ulvae</name>
    <dbReference type="NCBI Taxonomy" id="2980104"/>
    <lineage>
        <taxon>Bacteria</taxon>
        <taxon>Pseudomonadati</taxon>
        <taxon>Bacteroidota</taxon>
        <taxon>Cytophagia</taxon>
        <taxon>Cytophagales</taxon>
        <taxon>Reichenbachiellaceae</taxon>
        <taxon>Reichenbachiella</taxon>
    </lineage>
</organism>
<keyword evidence="7" id="KW-1185">Reference proteome</keyword>
<evidence type="ECO:0000313" key="6">
    <source>
        <dbReference type="EMBL" id="MCV9385766.1"/>
    </source>
</evidence>
<dbReference type="Pfam" id="PF00005">
    <property type="entry name" value="ABC_tran"/>
    <property type="match status" value="1"/>
</dbReference>
<evidence type="ECO:0000313" key="7">
    <source>
        <dbReference type="Proteomes" id="UP001300692"/>
    </source>
</evidence>
<dbReference type="Proteomes" id="UP001300692">
    <property type="component" value="Unassembled WGS sequence"/>
</dbReference>
<proteinExistence type="inferred from homology"/>
<dbReference type="InterPro" id="IPR027417">
    <property type="entry name" value="P-loop_NTPase"/>
</dbReference>
<dbReference type="SUPFAM" id="SSF52540">
    <property type="entry name" value="P-loop containing nucleoside triphosphate hydrolases"/>
    <property type="match status" value="1"/>
</dbReference>
<sequence>MSEEVIDIQNLVKTYPGHTAVDGLNLKIRKGEVFGLLGPNGAGKSTTILMLMGMTDPSEGSLRVCGIDPTRQPVEVKRKVGYLPENVGFYEDRSGLDNLVYLARLNGFNLQEAESKAEEMLEKVGLTEAAHKKVGQYSRGMRQRLGLADTLIKSPEVIILDEPTLGIDPKGVKELLALITRLSKEEGLTVLLSSHHLHQVQQVCDRVGLFVAGKLIAEGDLESLSQQLFAESEQRVEAHVSADNPSKIEQAIQQISALDEVKTVERQEDRLQITCTGHSSPRIAREIAAADLDLINLSQKQLGLDEIYQRYFEGGENE</sequence>